<dbReference type="PANTHER" id="PTHR46599:SF3">
    <property type="entry name" value="PIGGYBAC TRANSPOSABLE ELEMENT-DERIVED PROTEIN 4"/>
    <property type="match status" value="1"/>
</dbReference>
<accession>A0AAV8X1S4</accession>
<evidence type="ECO:0000259" key="1">
    <source>
        <dbReference type="Pfam" id="PF13843"/>
    </source>
</evidence>
<organism evidence="2 3">
    <name type="scientific">Rhamnusium bicolor</name>
    <dbReference type="NCBI Taxonomy" id="1586634"/>
    <lineage>
        <taxon>Eukaryota</taxon>
        <taxon>Metazoa</taxon>
        <taxon>Ecdysozoa</taxon>
        <taxon>Arthropoda</taxon>
        <taxon>Hexapoda</taxon>
        <taxon>Insecta</taxon>
        <taxon>Pterygota</taxon>
        <taxon>Neoptera</taxon>
        <taxon>Endopterygota</taxon>
        <taxon>Coleoptera</taxon>
        <taxon>Polyphaga</taxon>
        <taxon>Cucujiformia</taxon>
        <taxon>Chrysomeloidea</taxon>
        <taxon>Cerambycidae</taxon>
        <taxon>Lepturinae</taxon>
        <taxon>Rhagiini</taxon>
        <taxon>Rhamnusium</taxon>
    </lineage>
</organism>
<dbReference type="EMBL" id="JANEYF010004049">
    <property type="protein sequence ID" value="KAJ8932421.1"/>
    <property type="molecule type" value="Genomic_DNA"/>
</dbReference>
<keyword evidence="3" id="KW-1185">Reference proteome</keyword>
<feature type="domain" description="PiggyBac transposable element-derived protein" evidence="1">
    <location>
        <begin position="69"/>
        <end position="190"/>
    </location>
</feature>
<proteinExistence type="predicted"/>
<dbReference type="Proteomes" id="UP001162156">
    <property type="component" value="Unassembled WGS sequence"/>
</dbReference>
<name>A0AAV8X1S4_9CUCU</name>
<evidence type="ECO:0000313" key="3">
    <source>
        <dbReference type="Proteomes" id="UP001162156"/>
    </source>
</evidence>
<protein>
    <recommendedName>
        <fullName evidence="1">PiggyBac transposable element-derived protein domain-containing protein</fullName>
    </recommendedName>
</protein>
<sequence>MEVDDYTGVAGIIDGKSNLDDDGDEHDENLYPNVSQDAGLWQNELNGMLNFEFTKYSGLLVQSPEDGRPIDYFQLIADEFFSLHSQRNKYNYAEEIFLSGVDEKSTITAWKPLTVPELRTFFGLLLHMGTWITNKIQDYWRTDYLFNLRCFGDNMSRDRFLIILLCLHLAKNPQSGENIEDKIYKFRPLLN</sequence>
<dbReference type="Pfam" id="PF13843">
    <property type="entry name" value="DDE_Tnp_1_7"/>
    <property type="match status" value="1"/>
</dbReference>
<dbReference type="PANTHER" id="PTHR46599">
    <property type="entry name" value="PIGGYBAC TRANSPOSABLE ELEMENT-DERIVED PROTEIN 4"/>
    <property type="match status" value="1"/>
</dbReference>
<evidence type="ECO:0000313" key="2">
    <source>
        <dbReference type="EMBL" id="KAJ8932421.1"/>
    </source>
</evidence>
<dbReference type="InterPro" id="IPR029526">
    <property type="entry name" value="PGBD"/>
</dbReference>
<dbReference type="AlphaFoldDB" id="A0AAV8X1S4"/>
<gene>
    <name evidence="2" type="ORF">NQ314_014678</name>
</gene>
<comment type="caution">
    <text evidence="2">The sequence shown here is derived from an EMBL/GenBank/DDBJ whole genome shotgun (WGS) entry which is preliminary data.</text>
</comment>
<reference evidence="2" key="1">
    <citation type="journal article" date="2023" name="Insect Mol. Biol.">
        <title>Genome sequencing provides insights into the evolution of gene families encoding plant cell wall-degrading enzymes in longhorned beetles.</title>
        <authorList>
            <person name="Shin N.R."/>
            <person name="Okamura Y."/>
            <person name="Kirsch R."/>
            <person name="Pauchet Y."/>
        </authorList>
    </citation>
    <scope>NUCLEOTIDE SEQUENCE</scope>
    <source>
        <strain evidence="2">RBIC_L_NR</strain>
    </source>
</reference>